<reference evidence="2" key="1">
    <citation type="journal article" date="2015" name="Nature">
        <title>Complex archaea that bridge the gap between prokaryotes and eukaryotes.</title>
        <authorList>
            <person name="Spang A."/>
            <person name="Saw J.H."/>
            <person name="Jorgensen S.L."/>
            <person name="Zaremba-Niedzwiedzka K."/>
            <person name="Martijn J."/>
            <person name="Lind A.E."/>
            <person name="van Eijk R."/>
            <person name="Schleper C."/>
            <person name="Guy L."/>
            <person name="Ettema T.J."/>
        </authorList>
    </citation>
    <scope>NUCLEOTIDE SEQUENCE</scope>
</reference>
<organism evidence="2">
    <name type="scientific">marine sediment metagenome</name>
    <dbReference type="NCBI Taxonomy" id="412755"/>
    <lineage>
        <taxon>unclassified sequences</taxon>
        <taxon>metagenomes</taxon>
        <taxon>ecological metagenomes</taxon>
    </lineage>
</organism>
<dbReference type="InterPro" id="IPR056906">
    <property type="entry name" value="ORF2/G2P_dom"/>
</dbReference>
<dbReference type="EMBL" id="LAZR01009140">
    <property type="protein sequence ID" value="KKM74447.1"/>
    <property type="molecule type" value="Genomic_DNA"/>
</dbReference>
<comment type="caution">
    <text evidence="2">The sequence shown here is derived from an EMBL/GenBank/DDBJ whole genome shotgun (WGS) entry which is preliminary data.</text>
</comment>
<accession>A0A0F9MYW2</accession>
<evidence type="ECO:0000313" key="2">
    <source>
        <dbReference type="EMBL" id="KKM74447.1"/>
    </source>
</evidence>
<name>A0A0F9MYW2_9ZZZZ</name>
<sequence>MYQPPCKCWGCSTCARLNMYQWAARIGQGYSVYMLAGITGWSFVTITSHPKLKNRDTTLWVWPKAWAKLSARMRRNFVGIRYVLIPELHGDGRLHIHMIASGGMTTGWLKANAPYCGLGYMNEAETLTDAKKAIFYVTKYLSKGLDIKSWPRSFRRIRTSQKWPPLEIVTPDVSDIEDWIYVSTYPAEGLDYLADGLSERWQVAVKAIS</sequence>
<feature type="domain" description="Replication-associated protein ORF2/G2P" evidence="1">
    <location>
        <begin position="42"/>
        <end position="144"/>
    </location>
</feature>
<dbReference type="AlphaFoldDB" id="A0A0F9MYW2"/>
<gene>
    <name evidence="2" type="ORF">LCGC14_1400240</name>
</gene>
<dbReference type="Pfam" id="PF23343">
    <property type="entry name" value="REP_ORF2-G2P"/>
    <property type="match status" value="1"/>
</dbReference>
<protein>
    <recommendedName>
        <fullName evidence="1">Replication-associated protein ORF2/G2P domain-containing protein</fullName>
    </recommendedName>
</protein>
<evidence type="ECO:0000259" key="1">
    <source>
        <dbReference type="Pfam" id="PF23343"/>
    </source>
</evidence>
<proteinExistence type="predicted"/>